<evidence type="ECO:0000313" key="11">
    <source>
        <dbReference type="Proteomes" id="UP000052012"/>
    </source>
</evidence>
<evidence type="ECO:0000259" key="9">
    <source>
        <dbReference type="PROSITE" id="PS51779"/>
    </source>
</evidence>
<sequence length="263" mass="30158">MKLNKFLLNNIFKSHSTKDKKKRVLPLDNSRKKSTLKKFLVFFVPLFLVLLISLYFISPLSKINSISVVGNNIVSKSYIKNKANVHVGDSVFKVIGKNKLLNEKLTKNNSQIKHANFKMNGINNVKIYIEQYKVIGYNSDKNNRAYPILESGKVLSSSVDNPNTDKLPYLVNFTNNEQRKYVVKAMNNLPSYIKNNIRVISFNPTSIFPDGLRLYMRDGNKVYVLISNFKSKMPYYHSIASKLKSKSVIKLEVGAYSYPQSNR</sequence>
<comment type="subcellular location">
    <subcellularLocation>
        <location evidence="8">Cell membrane</location>
        <topology evidence="8">Single-pass type II membrane protein</topology>
    </subcellularLocation>
    <subcellularLocation>
        <location evidence="1">Membrane</location>
    </subcellularLocation>
    <text evidence="8">Localizes to the division septum.</text>
</comment>
<dbReference type="PROSITE" id="PS51779">
    <property type="entry name" value="POTRA"/>
    <property type="match status" value="1"/>
</dbReference>
<proteinExistence type="inferred from homology"/>
<feature type="transmembrane region" description="Helical" evidence="8">
    <location>
        <begin position="39"/>
        <end position="57"/>
    </location>
</feature>
<dbReference type="Gene3D" id="3.40.50.10960">
    <property type="match status" value="1"/>
</dbReference>
<dbReference type="InterPro" id="IPR050487">
    <property type="entry name" value="FtsQ_DivIB"/>
</dbReference>
<evidence type="ECO:0000256" key="1">
    <source>
        <dbReference type="ARBA" id="ARBA00004370"/>
    </source>
</evidence>
<evidence type="ECO:0000256" key="8">
    <source>
        <dbReference type="HAMAP-Rule" id="MF_00912"/>
    </source>
</evidence>
<keyword evidence="2 8" id="KW-1003">Cell membrane</keyword>
<dbReference type="AlphaFoldDB" id="A0A0R2APR8"/>
<keyword evidence="11" id="KW-1185">Reference proteome</keyword>
<dbReference type="STRING" id="1423781.FD06_GL000952"/>
<dbReference type="PATRIC" id="fig|1423781.4.peg.989"/>
<dbReference type="PANTHER" id="PTHR37820:SF1">
    <property type="entry name" value="CELL DIVISION PROTEIN FTSQ"/>
    <property type="match status" value="1"/>
</dbReference>
<evidence type="ECO:0000256" key="5">
    <source>
        <dbReference type="ARBA" id="ARBA00022989"/>
    </source>
</evidence>
<evidence type="ECO:0000313" key="10">
    <source>
        <dbReference type="EMBL" id="KRM68634.1"/>
    </source>
</evidence>
<dbReference type="EMBL" id="AYYQ01000018">
    <property type="protein sequence ID" value="KRM68634.1"/>
    <property type="molecule type" value="Genomic_DNA"/>
</dbReference>
<dbReference type="RefSeq" id="WP_056965922.1">
    <property type="nucleotide sequence ID" value="NZ_AYYQ01000018.1"/>
</dbReference>
<dbReference type="GO" id="GO:0032153">
    <property type="term" value="C:cell division site"/>
    <property type="evidence" value="ECO:0007669"/>
    <property type="project" value="UniProtKB-UniRule"/>
</dbReference>
<name>A0A0R2APR8_9LACO</name>
<keyword evidence="4 8" id="KW-0812">Transmembrane</keyword>
<evidence type="ECO:0000256" key="7">
    <source>
        <dbReference type="ARBA" id="ARBA00023306"/>
    </source>
</evidence>
<dbReference type="HAMAP" id="MF_00912">
    <property type="entry name" value="DivIB"/>
    <property type="match status" value="1"/>
</dbReference>
<accession>A0A0R2APR8</accession>
<evidence type="ECO:0000256" key="3">
    <source>
        <dbReference type="ARBA" id="ARBA00022618"/>
    </source>
</evidence>
<dbReference type="Pfam" id="PF03799">
    <property type="entry name" value="FtsQ_DivIB_C"/>
    <property type="match status" value="1"/>
</dbReference>
<evidence type="ECO:0000256" key="4">
    <source>
        <dbReference type="ARBA" id="ARBA00022692"/>
    </source>
</evidence>
<evidence type="ECO:0000256" key="2">
    <source>
        <dbReference type="ARBA" id="ARBA00022475"/>
    </source>
</evidence>
<protein>
    <recommendedName>
        <fullName evidence="8">Cell division protein DivIB</fullName>
    </recommendedName>
</protein>
<dbReference type="OrthoDB" id="1819027at2"/>
<dbReference type="InterPro" id="IPR026580">
    <property type="entry name" value="DivIB"/>
</dbReference>
<keyword evidence="3 8" id="KW-0132">Cell division</keyword>
<keyword evidence="7 8" id="KW-0131">Cell cycle</keyword>
<evidence type="ECO:0000256" key="6">
    <source>
        <dbReference type="ARBA" id="ARBA00023136"/>
    </source>
</evidence>
<comment type="similarity">
    <text evidence="8">Belongs to the FtsQ/DivIB family. DivIB subfamily.</text>
</comment>
<dbReference type="GO" id="GO:0005886">
    <property type="term" value="C:plasma membrane"/>
    <property type="evidence" value="ECO:0007669"/>
    <property type="project" value="UniProtKB-SubCell"/>
</dbReference>
<keyword evidence="6 8" id="KW-0472">Membrane</keyword>
<comment type="function">
    <text evidence="8">Cell division protein that may be involved in stabilizing or promoting the assembly of the division complex.</text>
</comment>
<dbReference type="InterPro" id="IPR005548">
    <property type="entry name" value="Cell_div_FtsQ/DivIB_C"/>
</dbReference>
<comment type="caution">
    <text evidence="10">The sequence shown here is derived from an EMBL/GenBank/DDBJ whole genome shotgun (WGS) entry which is preliminary data.</text>
</comment>
<organism evidence="10 11">
    <name type="scientific">Apilactobacillus ozensis DSM 23829 = JCM 17196</name>
    <dbReference type="NCBI Taxonomy" id="1423781"/>
    <lineage>
        <taxon>Bacteria</taxon>
        <taxon>Bacillati</taxon>
        <taxon>Bacillota</taxon>
        <taxon>Bacilli</taxon>
        <taxon>Lactobacillales</taxon>
        <taxon>Lactobacillaceae</taxon>
        <taxon>Apilactobacillus</taxon>
    </lineage>
</organism>
<gene>
    <name evidence="8" type="primary">divIB</name>
    <name evidence="10" type="ORF">FD06_GL000952</name>
</gene>
<dbReference type="InterPro" id="IPR034746">
    <property type="entry name" value="POTRA"/>
</dbReference>
<dbReference type="GO" id="GO:0043093">
    <property type="term" value="P:FtsZ-dependent cytokinesis"/>
    <property type="evidence" value="ECO:0007669"/>
    <property type="project" value="UniProtKB-UniRule"/>
</dbReference>
<reference evidence="10 11" key="1">
    <citation type="journal article" date="2015" name="Genome Announc.">
        <title>Expanding the biotechnology potential of lactobacilli through comparative genomics of 213 strains and associated genera.</title>
        <authorList>
            <person name="Sun Z."/>
            <person name="Harris H.M."/>
            <person name="McCann A."/>
            <person name="Guo C."/>
            <person name="Argimon S."/>
            <person name="Zhang W."/>
            <person name="Yang X."/>
            <person name="Jeffery I.B."/>
            <person name="Cooney J.C."/>
            <person name="Kagawa T.F."/>
            <person name="Liu W."/>
            <person name="Song Y."/>
            <person name="Salvetti E."/>
            <person name="Wrobel A."/>
            <person name="Rasinkangas P."/>
            <person name="Parkhill J."/>
            <person name="Rea M.C."/>
            <person name="O'Sullivan O."/>
            <person name="Ritari J."/>
            <person name="Douillard F.P."/>
            <person name="Paul Ross R."/>
            <person name="Yang R."/>
            <person name="Briner A.E."/>
            <person name="Felis G.E."/>
            <person name="de Vos W.M."/>
            <person name="Barrangou R."/>
            <person name="Klaenhammer T.R."/>
            <person name="Caufield P.W."/>
            <person name="Cui Y."/>
            <person name="Zhang H."/>
            <person name="O'Toole P.W."/>
        </authorList>
    </citation>
    <scope>NUCLEOTIDE SEQUENCE [LARGE SCALE GENOMIC DNA]</scope>
    <source>
        <strain evidence="10 11">DSM 23829</strain>
    </source>
</reference>
<dbReference type="PANTHER" id="PTHR37820">
    <property type="entry name" value="CELL DIVISION PROTEIN DIVIB"/>
    <property type="match status" value="1"/>
</dbReference>
<feature type="domain" description="POTRA" evidence="9">
    <location>
        <begin position="61"/>
        <end position="132"/>
    </location>
</feature>
<dbReference type="Proteomes" id="UP000052012">
    <property type="component" value="Unassembled WGS sequence"/>
</dbReference>
<keyword evidence="5 8" id="KW-1133">Transmembrane helix</keyword>